<evidence type="ECO:0000313" key="1">
    <source>
        <dbReference type="EMBL" id="GAA4005445.1"/>
    </source>
</evidence>
<reference evidence="2" key="1">
    <citation type="journal article" date="2019" name="Int. J. Syst. Evol. Microbiol.">
        <title>The Global Catalogue of Microorganisms (GCM) 10K type strain sequencing project: providing services to taxonomists for standard genome sequencing and annotation.</title>
        <authorList>
            <consortium name="The Broad Institute Genomics Platform"/>
            <consortium name="The Broad Institute Genome Sequencing Center for Infectious Disease"/>
            <person name="Wu L."/>
            <person name="Ma J."/>
        </authorList>
    </citation>
    <scope>NUCLEOTIDE SEQUENCE [LARGE SCALE GENOMIC DNA]</scope>
    <source>
        <strain evidence="2">JCM 17342</strain>
    </source>
</reference>
<comment type="caution">
    <text evidence="1">The sequence shown here is derived from an EMBL/GenBank/DDBJ whole genome shotgun (WGS) entry which is preliminary data.</text>
</comment>
<organism evidence="1 2">
    <name type="scientific">Allokutzneria multivorans</name>
    <dbReference type="NCBI Taxonomy" id="1142134"/>
    <lineage>
        <taxon>Bacteria</taxon>
        <taxon>Bacillati</taxon>
        <taxon>Actinomycetota</taxon>
        <taxon>Actinomycetes</taxon>
        <taxon>Pseudonocardiales</taxon>
        <taxon>Pseudonocardiaceae</taxon>
        <taxon>Allokutzneria</taxon>
    </lineage>
</organism>
<evidence type="ECO:0000313" key="2">
    <source>
        <dbReference type="Proteomes" id="UP001501747"/>
    </source>
</evidence>
<name>A0ABP7S1U6_9PSEU</name>
<accession>A0ABP7S1U6</accession>
<proteinExistence type="predicted"/>
<protein>
    <recommendedName>
        <fullName evidence="3">Secreted protein</fullName>
    </recommendedName>
</protein>
<dbReference type="Proteomes" id="UP001501747">
    <property type="component" value="Unassembled WGS sequence"/>
</dbReference>
<sequence length="169" mass="18741">MLLTCSMAAGSAAAAPQIPVETPPAGVAAQKPVASGDVSKMLCTGHPPEYGKWVNTDPNATGIARIELQDCLSVTVCEGSVCHIVHDAGWAMRVFGKCSPTNCDWGWSNSEFRMSSGHIHGFYDHGFAKRHVYAKMSQYRPGQLWVFWRTDFVDPARPDYEVQEWFYRV</sequence>
<keyword evidence="2" id="KW-1185">Reference proteome</keyword>
<gene>
    <name evidence="1" type="ORF">GCM10022247_28540</name>
</gene>
<evidence type="ECO:0008006" key="3">
    <source>
        <dbReference type="Google" id="ProtNLM"/>
    </source>
</evidence>
<dbReference type="EMBL" id="BAABAL010000008">
    <property type="protein sequence ID" value="GAA4005445.1"/>
    <property type="molecule type" value="Genomic_DNA"/>
</dbReference>